<dbReference type="EMBL" id="BK015478">
    <property type="protein sequence ID" value="DAE08879.1"/>
    <property type="molecule type" value="Genomic_DNA"/>
</dbReference>
<name>A0A8S5PNY7_9CAUD</name>
<sequence length="31" mass="3367">MLIVFVGVCTKLSSTAEYSLALAYLLSTCRL</sequence>
<reference evidence="1" key="1">
    <citation type="journal article" date="2021" name="Proc. Natl. Acad. Sci. U.S.A.">
        <title>A Catalog of Tens of Thousands of Viruses from Human Metagenomes Reveals Hidden Associations with Chronic Diseases.</title>
        <authorList>
            <person name="Tisza M.J."/>
            <person name="Buck C.B."/>
        </authorList>
    </citation>
    <scope>NUCLEOTIDE SEQUENCE</scope>
    <source>
        <strain evidence="1">CtTBm11</strain>
    </source>
</reference>
<evidence type="ECO:0000313" key="1">
    <source>
        <dbReference type="EMBL" id="DAE08879.1"/>
    </source>
</evidence>
<accession>A0A8S5PNY7</accession>
<proteinExistence type="predicted"/>
<protein>
    <submittedName>
        <fullName evidence="1">Uncharacterized protein</fullName>
    </submittedName>
</protein>
<organism evidence="1">
    <name type="scientific">Myoviridae sp. ctTBm11</name>
    <dbReference type="NCBI Taxonomy" id="2825108"/>
    <lineage>
        <taxon>Viruses</taxon>
        <taxon>Duplodnaviria</taxon>
        <taxon>Heunggongvirae</taxon>
        <taxon>Uroviricota</taxon>
        <taxon>Caudoviricetes</taxon>
    </lineage>
</organism>